<dbReference type="Gramene" id="Kaladp0044s0041.1.v1.1">
    <property type="protein sequence ID" value="Kaladp0044s0041.1.v1.1"/>
    <property type="gene ID" value="Kaladp0044s0041.v1.1"/>
</dbReference>
<dbReference type="InterPro" id="IPR020845">
    <property type="entry name" value="AMP-binding_CS"/>
</dbReference>
<dbReference type="InterPro" id="IPR000873">
    <property type="entry name" value="AMP-dep_synth/lig_dom"/>
</dbReference>
<dbReference type="AlphaFoldDB" id="A0A7N0TTB4"/>
<dbReference type="Gene3D" id="2.30.38.10">
    <property type="entry name" value="Luciferase, Domain 3"/>
    <property type="match status" value="1"/>
</dbReference>
<protein>
    <recommendedName>
        <fullName evidence="1">AMP-dependent synthetase/ligase domain-containing protein</fullName>
    </recommendedName>
</protein>
<keyword evidence="3" id="KW-1185">Reference proteome</keyword>
<organism evidence="2 3">
    <name type="scientific">Kalanchoe fedtschenkoi</name>
    <name type="common">Lavender scallops</name>
    <name type="synonym">South American air plant</name>
    <dbReference type="NCBI Taxonomy" id="63787"/>
    <lineage>
        <taxon>Eukaryota</taxon>
        <taxon>Viridiplantae</taxon>
        <taxon>Streptophyta</taxon>
        <taxon>Embryophyta</taxon>
        <taxon>Tracheophyta</taxon>
        <taxon>Spermatophyta</taxon>
        <taxon>Magnoliopsida</taxon>
        <taxon>eudicotyledons</taxon>
        <taxon>Gunneridae</taxon>
        <taxon>Pentapetalae</taxon>
        <taxon>Saxifragales</taxon>
        <taxon>Crassulaceae</taxon>
        <taxon>Kalanchoe</taxon>
    </lineage>
</organism>
<dbReference type="GO" id="GO:0008922">
    <property type="term" value="F:long-chain fatty acid [acyl-carrier-protein] ligase activity"/>
    <property type="evidence" value="ECO:0007669"/>
    <property type="project" value="TreeGrafter"/>
</dbReference>
<sequence length="677" mass="75934">MASSLPNFTFLRPSRPAHPRCSPISPSSISTRFDFNQHACCRIWSRLRVSCESQTVETQIRKCSPFLEKELLSSNGALPSNEWKAVPDIWRSSAEKYGDRVALVDPYHEPPTNMTYKQLEQEILNFCEGLRVMGIKADEKVGLFADNSCRWLVADQGIMATGAINVVRGSRSSNEELLQIYKHSESTALVADNPELLNRIGKTFLSNAEAKFIILLWGEKSGLTGDITDEVPVYQYEEITEMGRENRRRLLDSDDIREQYEYEPITSDAVATLVYTSGTTGNPKGVMLTHENILHQIRNLWDVVPAVPGDRFVSMLPPWHAYERACEYFTLTYGIEQVYTTVRNLKEDLQCYQPHYLISVPLVYQTLYSGIQKQISSSSTVRKLIALTFIKISLAYKEFKRIYEGKYLSKNQKQPPYFIAMLDLLWARVCALMLLPLHMLAKKLVYNKIHSAIGISKAGISGGGSLPSHVDRFFEAIDVTVQNGYGLTECSPVIAARRPYCNVLGSVGHPIRHTEFKVVNSETGEDLPAGAKGIVKCRGPQIMKGYYKNPVATDKVLDKDGWLDTGDVGWIAPHHSVGRSRMAGGVVVLEGREKDTIVLSTGENVEPESIEAAALRSTVIQQIVVIGQDQRRLGAVIFPNEEELLQAAKRMNMANSDTPNLSKEIKMSIVFEELKTW</sequence>
<dbReference type="PANTHER" id="PTHR43813">
    <property type="entry name" value="ACYL-ACTIVATING ENZYME 16, CHLOROPLASTIC-RELATED"/>
    <property type="match status" value="1"/>
</dbReference>
<dbReference type="InterPro" id="IPR042099">
    <property type="entry name" value="ANL_N_sf"/>
</dbReference>
<dbReference type="EnsemblPlants" id="Kaladp0044s0041.1.v1.1">
    <property type="protein sequence ID" value="Kaladp0044s0041.1.v1.1"/>
    <property type="gene ID" value="Kaladp0044s0041.v1.1"/>
</dbReference>
<proteinExistence type="predicted"/>
<dbReference type="Pfam" id="PF00501">
    <property type="entry name" value="AMP-binding"/>
    <property type="match status" value="1"/>
</dbReference>
<feature type="domain" description="AMP-dependent synthetase/ligase" evidence="1">
    <location>
        <begin position="92"/>
        <end position="547"/>
    </location>
</feature>
<accession>A0A7N0TTB4</accession>
<dbReference type="Gene3D" id="3.40.50.980">
    <property type="match status" value="1"/>
</dbReference>
<dbReference type="PANTHER" id="PTHR43813:SF1">
    <property type="entry name" value="ACYL-ACTIVATING ENZYME 16, CHLOROPLASTIC-RELATED"/>
    <property type="match status" value="1"/>
</dbReference>
<dbReference type="GO" id="GO:0030497">
    <property type="term" value="P:fatty acid elongation"/>
    <property type="evidence" value="ECO:0007669"/>
    <property type="project" value="TreeGrafter"/>
</dbReference>
<dbReference type="OMA" id="MEAKRIY"/>
<name>A0A7N0TTB4_KALFE</name>
<reference evidence="2" key="1">
    <citation type="submission" date="2021-01" db="UniProtKB">
        <authorList>
            <consortium name="EnsemblPlants"/>
        </authorList>
    </citation>
    <scope>IDENTIFICATION</scope>
</reference>
<dbReference type="SUPFAM" id="SSF56801">
    <property type="entry name" value="Acetyl-CoA synthetase-like"/>
    <property type="match status" value="1"/>
</dbReference>
<evidence type="ECO:0000313" key="3">
    <source>
        <dbReference type="Proteomes" id="UP000594263"/>
    </source>
</evidence>
<dbReference type="Proteomes" id="UP000594263">
    <property type="component" value="Unplaced"/>
</dbReference>
<dbReference type="InterPro" id="IPR052987">
    <property type="entry name" value="Chloroplast_AMP-bd_Enzymes"/>
</dbReference>
<dbReference type="Gene3D" id="3.40.50.12780">
    <property type="entry name" value="N-terminal domain of ligase-like"/>
    <property type="match status" value="1"/>
</dbReference>
<dbReference type="Pfam" id="PF23562">
    <property type="entry name" value="AMP-binding_C_3"/>
    <property type="match status" value="1"/>
</dbReference>
<evidence type="ECO:0000259" key="1">
    <source>
        <dbReference type="Pfam" id="PF00501"/>
    </source>
</evidence>
<dbReference type="GO" id="GO:0009507">
    <property type="term" value="C:chloroplast"/>
    <property type="evidence" value="ECO:0007669"/>
    <property type="project" value="TreeGrafter"/>
</dbReference>
<dbReference type="PROSITE" id="PS00455">
    <property type="entry name" value="AMP_BINDING"/>
    <property type="match status" value="1"/>
</dbReference>
<evidence type="ECO:0000313" key="2">
    <source>
        <dbReference type="EnsemblPlants" id="Kaladp0044s0041.1.v1.1"/>
    </source>
</evidence>